<keyword evidence="2" id="KW-1185">Reference proteome</keyword>
<protein>
    <submittedName>
        <fullName evidence="1">Uncharacterized protein</fullName>
    </submittedName>
</protein>
<dbReference type="AlphaFoldDB" id="A0AAV2SJ25"/>
<evidence type="ECO:0000313" key="2">
    <source>
        <dbReference type="Proteomes" id="UP001497623"/>
    </source>
</evidence>
<organism evidence="1 2">
    <name type="scientific">Meganyctiphanes norvegica</name>
    <name type="common">Northern krill</name>
    <name type="synonym">Thysanopoda norvegica</name>
    <dbReference type="NCBI Taxonomy" id="48144"/>
    <lineage>
        <taxon>Eukaryota</taxon>
        <taxon>Metazoa</taxon>
        <taxon>Ecdysozoa</taxon>
        <taxon>Arthropoda</taxon>
        <taxon>Crustacea</taxon>
        <taxon>Multicrustacea</taxon>
        <taxon>Malacostraca</taxon>
        <taxon>Eumalacostraca</taxon>
        <taxon>Eucarida</taxon>
        <taxon>Euphausiacea</taxon>
        <taxon>Euphausiidae</taxon>
        <taxon>Meganyctiphanes</taxon>
    </lineage>
</organism>
<dbReference type="Proteomes" id="UP001497623">
    <property type="component" value="Unassembled WGS sequence"/>
</dbReference>
<name>A0AAV2SJ25_MEGNR</name>
<gene>
    <name evidence="1" type="ORF">MNOR_LOCUS37212</name>
</gene>
<comment type="caution">
    <text evidence="1">The sequence shown here is derived from an EMBL/GenBank/DDBJ whole genome shotgun (WGS) entry which is preliminary data.</text>
</comment>
<sequence>TTVHGVKDGHYFIFAFLDSSDLKPYTQKGVEPSCPKMQRGWGCTNRCYRVRGCNHSTHLLTVLSIKWLLAMIRIQGVAWEHPLAPGIKLECGGSTIGMFLFSNIL</sequence>
<proteinExistence type="predicted"/>
<feature type="non-terminal residue" evidence="1">
    <location>
        <position position="1"/>
    </location>
</feature>
<reference evidence="1 2" key="1">
    <citation type="submission" date="2024-05" db="EMBL/GenBank/DDBJ databases">
        <authorList>
            <person name="Wallberg A."/>
        </authorList>
    </citation>
    <scope>NUCLEOTIDE SEQUENCE [LARGE SCALE GENOMIC DNA]</scope>
</reference>
<dbReference type="EMBL" id="CAXKWB010073207">
    <property type="protein sequence ID" value="CAL4196871.1"/>
    <property type="molecule type" value="Genomic_DNA"/>
</dbReference>
<accession>A0AAV2SJ25</accession>
<evidence type="ECO:0000313" key="1">
    <source>
        <dbReference type="EMBL" id="CAL4196871.1"/>
    </source>
</evidence>